<dbReference type="EMBL" id="PSNW01000001">
    <property type="protein sequence ID" value="PPE75363.1"/>
    <property type="molecule type" value="Genomic_DNA"/>
</dbReference>
<dbReference type="Pfam" id="PF01557">
    <property type="entry name" value="FAA_hydrolase"/>
    <property type="match status" value="1"/>
</dbReference>
<proteinExistence type="predicted"/>
<dbReference type="PANTHER" id="PTHR11820">
    <property type="entry name" value="ACYLPYRUVASE"/>
    <property type="match status" value="1"/>
</dbReference>
<dbReference type="AlphaFoldDB" id="A0A2S5TK70"/>
<dbReference type="GO" id="GO:0018773">
    <property type="term" value="F:acetylpyruvate hydrolase activity"/>
    <property type="evidence" value="ECO:0007669"/>
    <property type="project" value="TreeGrafter"/>
</dbReference>
<dbReference type="PANTHER" id="PTHR11820:SF7">
    <property type="entry name" value="ACYLPYRUVASE FAHD1, MITOCHONDRIAL"/>
    <property type="match status" value="1"/>
</dbReference>
<dbReference type="InterPro" id="IPR036663">
    <property type="entry name" value="Fumarylacetoacetase_C_sf"/>
</dbReference>
<dbReference type="Proteomes" id="UP000238220">
    <property type="component" value="Unassembled WGS sequence"/>
</dbReference>
<gene>
    <name evidence="3" type="ORF">C3942_00225</name>
</gene>
<name>A0A2S5TK70_9GAMM</name>
<dbReference type="InterPro" id="IPR011234">
    <property type="entry name" value="Fumarylacetoacetase-like_C"/>
</dbReference>
<accession>A0A2S5TK70</accession>
<comment type="caution">
    <text evidence="3">The sequence shown here is derived from an EMBL/GenBank/DDBJ whole genome shotgun (WGS) entry which is preliminary data.</text>
</comment>
<keyword evidence="4" id="KW-1185">Reference proteome</keyword>
<sequence length="212" mass="23363">MRINRIFCIGKNYADHVAELAHLGHAADGDCVVFMKPASAAVHEGEPIPLPRHRGSVHYEAELVVMLTGGGRNIPLKHALSSVAGLTLGLDLTLRELQTELKNKGKPWEIAKSYDGSAALGDFKPYLEQDLQKLEFSLHVNGELRQQGRTREMLYPVARQIHILSQSWALQPGDVIFTGTPKGVGPLAHGDKLVLASEGIGEFRWTCRQEKK</sequence>
<dbReference type="GO" id="GO:0046872">
    <property type="term" value="F:metal ion binding"/>
    <property type="evidence" value="ECO:0007669"/>
    <property type="project" value="UniProtKB-KW"/>
</dbReference>
<keyword evidence="3" id="KW-0378">Hydrolase</keyword>
<evidence type="ECO:0000259" key="2">
    <source>
        <dbReference type="Pfam" id="PF01557"/>
    </source>
</evidence>
<evidence type="ECO:0000256" key="1">
    <source>
        <dbReference type="ARBA" id="ARBA00022723"/>
    </source>
</evidence>
<dbReference type="RefSeq" id="WP_104228329.1">
    <property type="nucleotide sequence ID" value="NZ_PSNW01000001.1"/>
</dbReference>
<evidence type="ECO:0000313" key="4">
    <source>
        <dbReference type="Proteomes" id="UP000238220"/>
    </source>
</evidence>
<dbReference type="OrthoDB" id="9805307at2"/>
<keyword evidence="1" id="KW-0479">Metal-binding</keyword>
<dbReference type="SUPFAM" id="SSF56529">
    <property type="entry name" value="FAH"/>
    <property type="match status" value="1"/>
</dbReference>
<protein>
    <submittedName>
        <fullName evidence="3">Fumarylacetoacetate hydrolase</fullName>
    </submittedName>
</protein>
<reference evidence="3 4" key="1">
    <citation type="submission" date="2018-02" db="EMBL/GenBank/DDBJ databases">
        <title>Genome sequencing of Solimonas sp. HR-BB.</title>
        <authorList>
            <person name="Lee Y."/>
            <person name="Jeon C.O."/>
        </authorList>
    </citation>
    <scope>NUCLEOTIDE SEQUENCE [LARGE SCALE GENOMIC DNA]</scope>
    <source>
        <strain evidence="3 4">HR-BB</strain>
    </source>
</reference>
<organism evidence="3 4">
    <name type="scientific">Solimonas fluminis</name>
    <dbReference type="NCBI Taxonomy" id="2086571"/>
    <lineage>
        <taxon>Bacteria</taxon>
        <taxon>Pseudomonadati</taxon>
        <taxon>Pseudomonadota</taxon>
        <taxon>Gammaproteobacteria</taxon>
        <taxon>Nevskiales</taxon>
        <taxon>Nevskiaceae</taxon>
        <taxon>Solimonas</taxon>
    </lineage>
</organism>
<dbReference type="Gene3D" id="3.90.850.10">
    <property type="entry name" value="Fumarylacetoacetase-like, C-terminal domain"/>
    <property type="match status" value="1"/>
</dbReference>
<feature type="domain" description="Fumarylacetoacetase-like C-terminal" evidence="2">
    <location>
        <begin position="6"/>
        <end position="205"/>
    </location>
</feature>
<evidence type="ECO:0000313" key="3">
    <source>
        <dbReference type="EMBL" id="PPE75363.1"/>
    </source>
</evidence>